<sequence length="126" mass="14884">MGMLHYYNYPETEIFVFDEFLICQIREGAEIHPEHNNKLKEVIQKHFSGKNMVYISNRVNSYSVNPLTYVHTEKIPNLLAIAMIPETELMKKNAKFERDFFDKPYEIFDNLSKAIEWAHAIVKNSN</sequence>
<evidence type="ECO:0000313" key="2">
    <source>
        <dbReference type="Proteomes" id="UP000012024"/>
    </source>
</evidence>
<evidence type="ECO:0008006" key="3">
    <source>
        <dbReference type="Google" id="ProtNLM"/>
    </source>
</evidence>
<name>M7N745_9FLAO</name>
<dbReference type="OrthoDB" id="1144359at2"/>
<reference evidence="1 2" key="1">
    <citation type="submission" date="2012-12" db="EMBL/GenBank/DDBJ databases">
        <title>Genome assembly of Formosa sp. AK20.</title>
        <authorList>
            <person name="Kumar R."/>
            <person name="Khatri I."/>
            <person name="Vaidya B."/>
            <person name="Subramanian S."/>
            <person name="Pinnaka A."/>
        </authorList>
    </citation>
    <scope>NUCLEOTIDE SEQUENCE [LARGE SCALE GENOMIC DNA]</scope>
    <source>
        <strain evidence="1 2">AK20</strain>
    </source>
</reference>
<dbReference type="EMBL" id="ANLA01000019">
    <property type="protein sequence ID" value="EMQ94233.1"/>
    <property type="molecule type" value="Genomic_DNA"/>
</dbReference>
<evidence type="ECO:0000313" key="1">
    <source>
        <dbReference type="EMBL" id="EMQ94233.1"/>
    </source>
</evidence>
<dbReference type="PATRIC" id="fig|1137281.3.peg.2380"/>
<dbReference type="AlphaFoldDB" id="M7N745"/>
<comment type="caution">
    <text evidence="1">The sequence shown here is derived from an EMBL/GenBank/DDBJ whole genome shotgun (WGS) entry which is preliminary data.</text>
</comment>
<accession>M7N745</accession>
<gene>
    <name evidence="1" type="ORF">D778_00948</name>
</gene>
<dbReference type="eggNOG" id="ENOG5032UVG">
    <property type="taxonomic scope" value="Bacteria"/>
</dbReference>
<dbReference type="Proteomes" id="UP000012024">
    <property type="component" value="Unassembled WGS sequence"/>
</dbReference>
<keyword evidence="2" id="KW-1185">Reference proteome</keyword>
<protein>
    <recommendedName>
        <fullName evidence="3">STAS/SEC14 domain-containing protein</fullName>
    </recommendedName>
</protein>
<organism evidence="1 2">
    <name type="scientific">Xanthomarina gelatinilytica</name>
    <dbReference type="NCBI Taxonomy" id="1137281"/>
    <lineage>
        <taxon>Bacteria</taxon>
        <taxon>Pseudomonadati</taxon>
        <taxon>Bacteroidota</taxon>
        <taxon>Flavobacteriia</taxon>
        <taxon>Flavobacteriales</taxon>
        <taxon>Flavobacteriaceae</taxon>
        <taxon>Xanthomarina</taxon>
    </lineage>
</organism>
<proteinExistence type="predicted"/>